<dbReference type="Proteomes" id="UP000070544">
    <property type="component" value="Unassembled WGS sequence"/>
</dbReference>
<dbReference type="CDD" id="cd00671">
    <property type="entry name" value="ArgRS_core"/>
    <property type="match status" value="1"/>
</dbReference>
<dbReference type="EC" id="6.1.1.19" evidence="2"/>
<dbReference type="Gene3D" id="1.20.1050.130">
    <property type="match status" value="1"/>
</dbReference>
<dbReference type="PANTHER" id="PTHR11956">
    <property type="entry name" value="ARGINYL-TRNA SYNTHETASE"/>
    <property type="match status" value="1"/>
</dbReference>
<keyword evidence="13" id="KW-1185">Reference proteome</keyword>
<dbReference type="Gene3D" id="3.30.1360.70">
    <property type="entry name" value="Arginyl tRNA synthetase N-terminal domain"/>
    <property type="match status" value="1"/>
</dbReference>
<dbReference type="Gene3D" id="3.40.50.620">
    <property type="entry name" value="HUPs"/>
    <property type="match status" value="1"/>
</dbReference>
<keyword evidence="6 10" id="KW-0648">Protein biosynthesis</keyword>
<evidence type="ECO:0000256" key="3">
    <source>
        <dbReference type="ARBA" id="ARBA00022598"/>
    </source>
</evidence>
<comment type="catalytic activity">
    <reaction evidence="9">
        <text>tRNA(Arg) + L-arginine + ATP = L-arginyl-tRNA(Arg) + AMP + diphosphate</text>
        <dbReference type="Rhea" id="RHEA:20301"/>
        <dbReference type="Rhea" id="RHEA-COMP:9658"/>
        <dbReference type="Rhea" id="RHEA-COMP:9673"/>
        <dbReference type="ChEBI" id="CHEBI:30616"/>
        <dbReference type="ChEBI" id="CHEBI:32682"/>
        <dbReference type="ChEBI" id="CHEBI:33019"/>
        <dbReference type="ChEBI" id="CHEBI:78442"/>
        <dbReference type="ChEBI" id="CHEBI:78513"/>
        <dbReference type="ChEBI" id="CHEBI:456215"/>
        <dbReference type="EC" id="6.1.1.19"/>
    </reaction>
</comment>
<dbReference type="OrthoDB" id="68056at2759"/>
<proteinExistence type="inferred from homology"/>
<evidence type="ECO:0000256" key="8">
    <source>
        <dbReference type="ARBA" id="ARBA00033033"/>
    </source>
</evidence>
<evidence type="ECO:0000256" key="5">
    <source>
        <dbReference type="ARBA" id="ARBA00022840"/>
    </source>
</evidence>
<dbReference type="InterPro" id="IPR036695">
    <property type="entry name" value="Arg-tRNA-synth_N_sf"/>
</dbReference>
<dbReference type="Pfam" id="PF05746">
    <property type="entry name" value="DALR_1"/>
    <property type="match status" value="1"/>
</dbReference>
<feature type="domain" description="DALR anticodon binding" evidence="11">
    <location>
        <begin position="703"/>
        <end position="819"/>
    </location>
</feature>
<keyword evidence="4 10" id="KW-0547">Nucleotide-binding</keyword>
<evidence type="ECO:0000256" key="6">
    <source>
        <dbReference type="ARBA" id="ARBA00022917"/>
    </source>
</evidence>
<name>A0A139A3Z2_GONPJ</name>
<evidence type="ECO:0000256" key="10">
    <source>
        <dbReference type="RuleBase" id="RU363038"/>
    </source>
</evidence>
<keyword evidence="3 10" id="KW-0436">Ligase</keyword>
<dbReference type="SUPFAM" id="SSF47323">
    <property type="entry name" value="Anticodon-binding domain of a subclass of class I aminoacyl-tRNA synthetases"/>
    <property type="match status" value="1"/>
</dbReference>
<gene>
    <name evidence="12" type="ORF">M427DRAFT_35646</name>
</gene>
<dbReference type="EMBL" id="KQ965800">
    <property type="protein sequence ID" value="KXS11511.1"/>
    <property type="molecule type" value="Genomic_DNA"/>
</dbReference>
<dbReference type="InterPro" id="IPR035684">
    <property type="entry name" value="ArgRS_core"/>
</dbReference>
<keyword evidence="5 10" id="KW-0067">ATP-binding</keyword>
<sequence>MVTVDFDPAIPPYAEVVAILASAPSSGVSTTVNLRPVPSGHSSVTVTSTTTNQSVPVRGKIHVARYFSRTVGLSYDEHSLAEQAAVDEFVDLCRKKPLNTKELVQQLEKTLKGQFLFGAKSPSLADFVAWDLVKVSKTPLTKGTSAAAWFSSIDESDLAKKASILVEEALSASKSLSTIANGANRVSKPSKDTMLPSTAPNFLPSLRTILLRSFQNAITNSRFTLTPSDPQLQAIIAESAQAGIHYQCNNAMSLFGKLKAAKALPNGVKSRGDVATTVLSNLDTSDFQGGETTFEVPAIAGTGFINIRVTSHVLAQRVHQMMREGVSVLAPSKYYGKRVVIDFSSPNVAKEMHVGHLRSTIIGDTLARTLEFCGVDLVRLNHIGDWGTQFGMLIEYMSDVAKSGSAEGLDPDSERVADLQVMYRAAKKRFDDDEDFKTRARVAVTKLQGGDPDSIRRWQRICDASRREFQAIYDRLGVQLVERGESFYNPMLAGVVEELQKLGVAKESDGAMCVFVEGREDPLIIRKSDGGYGYGTTDMAALKHRLNVEKAEWIIYVTDVGQASHFDLVFAAGRKAKWLPQDETQSPRVSHVGFGLVLGEDGKKFKTRSGDVVRLVELLDEAKDRCAATIQEYRGATVQTEDQPAPETTGASVSFTPAELDHAAGAMGYGAVKYADLKNSRLSNYRFSFDSMLSLKGDTAVYLLYAHARIASIFRKTDRDVPALAKVTVPILAHPREFELALHLCRFTEAIENLLEDLMPNRLTSYLYDLSEKFNLFYQDCRVIGSGEYEESRLVLCEATAVVMRKCFHLLGITELYKI</sequence>
<dbReference type="STRING" id="1344416.A0A139A3Z2"/>
<dbReference type="InterPro" id="IPR014729">
    <property type="entry name" value="Rossmann-like_a/b/a_fold"/>
</dbReference>
<dbReference type="GO" id="GO:0005524">
    <property type="term" value="F:ATP binding"/>
    <property type="evidence" value="ECO:0007669"/>
    <property type="project" value="UniProtKB-KW"/>
</dbReference>
<dbReference type="GO" id="GO:0004814">
    <property type="term" value="F:arginine-tRNA ligase activity"/>
    <property type="evidence" value="ECO:0007669"/>
    <property type="project" value="UniProtKB-EC"/>
</dbReference>
<dbReference type="InterPro" id="IPR001278">
    <property type="entry name" value="Arg-tRNA-ligase"/>
</dbReference>
<dbReference type="InterPro" id="IPR008909">
    <property type="entry name" value="DALR_anticod-bd"/>
</dbReference>
<dbReference type="InterPro" id="IPR009080">
    <property type="entry name" value="tRNAsynth_Ia_anticodon-bd"/>
</dbReference>
<dbReference type="Pfam" id="PF03485">
    <property type="entry name" value="Arg_tRNA_synt_N"/>
    <property type="match status" value="1"/>
</dbReference>
<evidence type="ECO:0000256" key="2">
    <source>
        <dbReference type="ARBA" id="ARBA00012837"/>
    </source>
</evidence>
<dbReference type="Gene3D" id="1.10.730.10">
    <property type="entry name" value="Isoleucyl-tRNA Synthetase, Domain 1"/>
    <property type="match status" value="1"/>
</dbReference>
<evidence type="ECO:0000256" key="4">
    <source>
        <dbReference type="ARBA" id="ARBA00022741"/>
    </source>
</evidence>
<evidence type="ECO:0000256" key="1">
    <source>
        <dbReference type="ARBA" id="ARBA00005594"/>
    </source>
</evidence>
<dbReference type="AlphaFoldDB" id="A0A139A3Z2"/>
<dbReference type="PRINTS" id="PR01038">
    <property type="entry name" value="TRNASYNTHARG"/>
</dbReference>
<protein>
    <recommendedName>
        <fullName evidence="2">arginine--tRNA ligase</fullName>
        <ecNumber evidence="2">6.1.1.19</ecNumber>
    </recommendedName>
    <alternativeName>
        <fullName evidence="8">Arginyl-tRNA synthetase</fullName>
    </alternativeName>
</protein>
<evidence type="ECO:0000256" key="7">
    <source>
        <dbReference type="ARBA" id="ARBA00023146"/>
    </source>
</evidence>
<keyword evidence="7 10" id="KW-0030">Aminoacyl-tRNA synthetase</keyword>
<evidence type="ECO:0000313" key="12">
    <source>
        <dbReference type="EMBL" id="KXS11511.1"/>
    </source>
</evidence>
<dbReference type="GO" id="GO:0005737">
    <property type="term" value="C:cytoplasm"/>
    <property type="evidence" value="ECO:0007669"/>
    <property type="project" value="InterPro"/>
</dbReference>
<dbReference type="FunFam" id="3.40.50.620:FF:000096">
    <property type="entry name" value="Arginine--tRNA ligase chloroplastic/mitochondrial"/>
    <property type="match status" value="1"/>
</dbReference>
<dbReference type="GO" id="GO:0006420">
    <property type="term" value="P:arginyl-tRNA aminoacylation"/>
    <property type="evidence" value="ECO:0007669"/>
    <property type="project" value="InterPro"/>
</dbReference>
<dbReference type="PROSITE" id="PS00178">
    <property type="entry name" value="AA_TRNA_LIGASE_I"/>
    <property type="match status" value="1"/>
</dbReference>
<comment type="similarity">
    <text evidence="1 10">Belongs to the class-I aminoacyl-tRNA synthetase family.</text>
</comment>
<accession>A0A139A3Z2</accession>
<dbReference type="PANTHER" id="PTHR11956:SF5">
    <property type="entry name" value="ARGININE--TRNA LIGASE, CYTOPLASMIC"/>
    <property type="match status" value="1"/>
</dbReference>
<reference evidence="12 13" key="1">
    <citation type="journal article" date="2015" name="Genome Biol. Evol.">
        <title>Phylogenomic analyses indicate that early fungi evolved digesting cell walls of algal ancestors of land plants.</title>
        <authorList>
            <person name="Chang Y."/>
            <person name="Wang S."/>
            <person name="Sekimoto S."/>
            <person name="Aerts A.L."/>
            <person name="Choi C."/>
            <person name="Clum A."/>
            <person name="LaButti K.M."/>
            <person name="Lindquist E.A."/>
            <person name="Yee Ngan C."/>
            <person name="Ohm R.A."/>
            <person name="Salamov A.A."/>
            <person name="Grigoriev I.V."/>
            <person name="Spatafora J.W."/>
            <person name="Berbee M.L."/>
        </authorList>
    </citation>
    <scope>NUCLEOTIDE SEQUENCE [LARGE SCALE GENOMIC DNA]</scope>
    <source>
        <strain evidence="12 13">JEL478</strain>
    </source>
</reference>
<dbReference type="InterPro" id="IPR005148">
    <property type="entry name" value="Arg-tRNA-synth_N"/>
</dbReference>
<dbReference type="FunFam" id="1.10.730.10:FF:000006">
    <property type="entry name" value="Arginyl-tRNA synthetase 2, mitochondrial"/>
    <property type="match status" value="1"/>
</dbReference>
<evidence type="ECO:0000259" key="11">
    <source>
        <dbReference type="SMART" id="SM00836"/>
    </source>
</evidence>
<dbReference type="NCBIfam" id="TIGR00456">
    <property type="entry name" value="argS"/>
    <property type="match status" value="1"/>
</dbReference>
<dbReference type="SMART" id="SM00836">
    <property type="entry name" value="DALR_1"/>
    <property type="match status" value="1"/>
</dbReference>
<organism evidence="12 13">
    <name type="scientific">Gonapodya prolifera (strain JEL478)</name>
    <name type="common">Monoblepharis prolifera</name>
    <dbReference type="NCBI Taxonomy" id="1344416"/>
    <lineage>
        <taxon>Eukaryota</taxon>
        <taxon>Fungi</taxon>
        <taxon>Fungi incertae sedis</taxon>
        <taxon>Chytridiomycota</taxon>
        <taxon>Chytridiomycota incertae sedis</taxon>
        <taxon>Monoblepharidomycetes</taxon>
        <taxon>Monoblepharidales</taxon>
        <taxon>Gonapodyaceae</taxon>
        <taxon>Gonapodya</taxon>
    </lineage>
</organism>
<dbReference type="HAMAP" id="MF_00123">
    <property type="entry name" value="Arg_tRNA_synth"/>
    <property type="match status" value="1"/>
</dbReference>
<evidence type="ECO:0000313" key="13">
    <source>
        <dbReference type="Proteomes" id="UP000070544"/>
    </source>
</evidence>
<dbReference type="Pfam" id="PF00750">
    <property type="entry name" value="tRNA-synt_1d"/>
    <property type="match status" value="1"/>
</dbReference>
<evidence type="ECO:0000256" key="9">
    <source>
        <dbReference type="ARBA" id="ARBA00049339"/>
    </source>
</evidence>
<dbReference type="SUPFAM" id="SSF52374">
    <property type="entry name" value="Nucleotidylyl transferase"/>
    <property type="match status" value="1"/>
</dbReference>
<dbReference type="InterPro" id="IPR001412">
    <property type="entry name" value="aa-tRNA-synth_I_CS"/>
</dbReference>